<dbReference type="InterPro" id="IPR050463">
    <property type="entry name" value="Gfo/Idh/MocA_oxidrdct_glycsds"/>
</dbReference>
<dbReference type="Gene3D" id="3.40.50.720">
    <property type="entry name" value="NAD(P)-binding Rossmann-like Domain"/>
    <property type="match status" value="1"/>
</dbReference>
<accession>A0A6N3ADJ8</accession>
<evidence type="ECO:0000313" key="4">
    <source>
        <dbReference type="EMBL" id="VYT87650.1"/>
    </source>
</evidence>
<feature type="domain" description="Gfo/Idh/MocA-like oxidoreductase N-terminal" evidence="2">
    <location>
        <begin position="4"/>
        <end position="120"/>
    </location>
</feature>
<dbReference type="GO" id="GO:0033712">
    <property type="term" value="F:1,5-anhydro-D-fructose reductase (1,5-anhydro-D-mannitol-forming) activity"/>
    <property type="evidence" value="ECO:0007669"/>
    <property type="project" value="UniProtKB-EC"/>
</dbReference>
<sequence>MKRMKVGVIGCGMISEVYLKNITSKFAGVLEAVACADIFMGSAEKRAAQFGLKALTVEELLANREIEIVLNLTIPAAHYEIAKKTLLAGKHAYSEKPLALSYEEGRELLKLAEEKGLICAAAPDTFLGAGIQTCIKLLEDGVIGKPVGVHGFMMGCGPENFHPNPAFLYQYGAGPVFDMGTYYYTALTAMFGPAKRVAGFGSRSTIEREIKVKDSPNYPGTFPVDVDTYVASTVEFESGVIANITCGWEFPFWYWDTGLPMFAVFGTEGTLFIPDPNTFDGGSSPFDTEPVMCVKLRRGDGGVEELPLLYDYYDNSRGLGLADLSRCLQEKRQPKINGQMSLHVLEIMLGIFEAAKTGEYHLMESTCQKPEALFHDAPFETEI</sequence>
<dbReference type="GO" id="GO:0000166">
    <property type="term" value="F:nucleotide binding"/>
    <property type="evidence" value="ECO:0007669"/>
    <property type="project" value="InterPro"/>
</dbReference>
<feature type="domain" description="GFO/IDH/MocA-like oxidoreductase" evidence="3">
    <location>
        <begin position="132"/>
        <end position="271"/>
    </location>
</feature>
<name>A0A6N3ADJ8_9FIRM</name>
<proteinExistence type="predicted"/>
<organism evidence="4">
    <name type="scientific">Hungatella hathewayi</name>
    <dbReference type="NCBI Taxonomy" id="154046"/>
    <lineage>
        <taxon>Bacteria</taxon>
        <taxon>Bacillati</taxon>
        <taxon>Bacillota</taxon>
        <taxon>Clostridia</taxon>
        <taxon>Lachnospirales</taxon>
        <taxon>Lachnospiraceae</taxon>
        <taxon>Hungatella</taxon>
    </lineage>
</organism>
<dbReference type="PANTHER" id="PTHR43818">
    <property type="entry name" value="BCDNA.GH03377"/>
    <property type="match status" value="1"/>
</dbReference>
<dbReference type="SUPFAM" id="SSF55347">
    <property type="entry name" value="Glyceraldehyde-3-phosphate dehydrogenase-like, C-terminal domain"/>
    <property type="match status" value="1"/>
</dbReference>
<gene>
    <name evidence="4" type="primary">afr_3</name>
    <name evidence="4" type="ORF">CHLFYP18_05796</name>
</gene>
<dbReference type="InterPro" id="IPR036291">
    <property type="entry name" value="NAD(P)-bd_dom_sf"/>
</dbReference>
<dbReference type="EC" id="1.1.1.292" evidence="4"/>
<reference evidence="4" key="1">
    <citation type="submission" date="2019-11" db="EMBL/GenBank/DDBJ databases">
        <authorList>
            <person name="Feng L."/>
        </authorList>
    </citation>
    <scope>NUCLEOTIDE SEQUENCE</scope>
    <source>
        <strain evidence="4">ChathewayiLFYP18</strain>
    </source>
</reference>
<dbReference type="Pfam" id="PF22725">
    <property type="entry name" value="GFO_IDH_MocA_C3"/>
    <property type="match status" value="1"/>
</dbReference>
<dbReference type="InterPro" id="IPR000683">
    <property type="entry name" value="Gfo/Idh/MocA-like_OxRdtase_N"/>
</dbReference>
<dbReference type="SUPFAM" id="SSF51735">
    <property type="entry name" value="NAD(P)-binding Rossmann-fold domains"/>
    <property type="match status" value="1"/>
</dbReference>
<dbReference type="Pfam" id="PF01408">
    <property type="entry name" value="GFO_IDH_MocA"/>
    <property type="match status" value="1"/>
</dbReference>
<dbReference type="AlphaFoldDB" id="A0A6N3ADJ8"/>
<protein>
    <submittedName>
        <fullName evidence="4">1,5-anhydro-D-fructose reductase</fullName>
        <ecNumber evidence="4">1.1.1.292</ecNumber>
    </submittedName>
</protein>
<evidence type="ECO:0000259" key="3">
    <source>
        <dbReference type="Pfam" id="PF22725"/>
    </source>
</evidence>
<evidence type="ECO:0000259" key="2">
    <source>
        <dbReference type="Pfam" id="PF01408"/>
    </source>
</evidence>
<evidence type="ECO:0000256" key="1">
    <source>
        <dbReference type="ARBA" id="ARBA00023002"/>
    </source>
</evidence>
<dbReference type="InterPro" id="IPR055170">
    <property type="entry name" value="GFO_IDH_MocA-like_dom"/>
</dbReference>
<dbReference type="Gene3D" id="3.30.360.10">
    <property type="entry name" value="Dihydrodipicolinate Reductase, domain 2"/>
    <property type="match status" value="1"/>
</dbReference>
<dbReference type="EMBL" id="CACRUH010000015">
    <property type="protein sequence ID" value="VYT87650.1"/>
    <property type="molecule type" value="Genomic_DNA"/>
</dbReference>
<dbReference type="PANTHER" id="PTHR43818:SF11">
    <property type="entry name" value="BCDNA.GH03377"/>
    <property type="match status" value="1"/>
</dbReference>
<dbReference type="RefSeq" id="WP_156832446.1">
    <property type="nucleotide sequence ID" value="NZ_CACRUH010000015.1"/>
</dbReference>
<keyword evidence="1 4" id="KW-0560">Oxidoreductase</keyword>